<feature type="domain" description="Glycosyl hydrolase family 13 catalytic" evidence="5">
    <location>
        <begin position="13"/>
        <end position="433"/>
    </location>
</feature>
<dbReference type="OrthoDB" id="1740265at2759"/>
<evidence type="ECO:0000259" key="5">
    <source>
        <dbReference type="SMART" id="SM00642"/>
    </source>
</evidence>
<keyword evidence="2" id="KW-0378">Hydrolase</keyword>
<dbReference type="PANTHER" id="PTHR10357">
    <property type="entry name" value="ALPHA-AMYLASE FAMILY MEMBER"/>
    <property type="match status" value="1"/>
</dbReference>
<evidence type="ECO:0000313" key="7">
    <source>
        <dbReference type="Proteomes" id="UP000013776"/>
    </source>
</evidence>
<dbReference type="FunFam" id="3.20.20.80:FF:000087">
    <property type="entry name" value="Oligo-1,6-glucosidase IMA1"/>
    <property type="match status" value="1"/>
</dbReference>
<dbReference type="STRING" id="1097556.R4XE65"/>
<keyword evidence="3" id="KW-0326">Glycosidase</keyword>
<dbReference type="GO" id="GO:0004556">
    <property type="term" value="F:alpha-amylase activity"/>
    <property type="evidence" value="ECO:0007669"/>
    <property type="project" value="TreeGrafter"/>
</dbReference>
<dbReference type="InterPro" id="IPR017853">
    <property type="entry name" value="GH"/>
</dbReference>
<organism evidence="6 7">
    <name type="scientific">Taphrina deformans (strain PYCC 5710 / ATCC 11124 / CBS 356.35 / IMI 108563 / JCM 9778 / NBRC 8474)</name>
    <name type="common">Peach leaf curl fungus</name>
    <name type="synonym">Lalaria deformans</name>
    <dbReference type="NCBI Taxonomy" id="1097556"/>
    <lineage>
        <taxon>Eukaryota</taxon>
        <taxon>Fungi</taxon>
        <taxon>Dikarya</taxon>
        <taxon>Ascomycota</taxon>
        <taxon>Taphrinomycotina</taxon>
        <taxon>Taphrinomycetes</taxon>
        <taxon>Taphrinales</taxon>
        <taxon>Taphrinaceae</taxon>
        <taxon>Taphrina</taxon>
    </lineage>
</organism>
<keyword evidence="7" id="KW-1185">Reference proteome</keyword>
<sequence>MTSQWWKDATVYQIYPASFQDSDGDGIGDIPGITSRLDYLKDLGIDVIWISPFFDSPQIDMGYDISDYENVYPPYGTVKDVEECISECHKRGIKIIFDLVVNHTSDMHKWFQDSRSSKDSPKRDWYIWRPAKYVNGKRCPPNNWRAHFGGSVWQWDEQTEEYYLHYFCPEQPDLNWESPACREAIYDSAMRFWLDKGCDGFRIDTVNMYSKHLDFPDAPIDDPDAEFQFAREYYSHGPRLHEFLSEMNEKVLSKYNCMTVGECPNVRSKEQLLSFVGASQKKLNMVFEFELAEIDIGDGPNYKLPKAWRLSQIKEIIARSQSYLDGGDGWVTNYLENHDRSRVVSRFGDDSPEFRVQSAKMLAILLNSLSGTNFIHQGGEIGMINAPRDWPIEEYRDVDSRNWHAEHLAKDRGEVYMQQIMAGLRLLSRDHGRLPMQWSNTAQAGFTTGTPWTRVHDDFPSLNVDLQKVDESSVYHFYRTLLTLRKQKRALRAGLFQMLEPDNQQTMVYLKSFEEEVLLVALNWTSDRQTYHVPENASGQWRRLIGNGIGAKGVLEPYEAVIYEHVVIS</sequence>
<evidence type="ECO:0000313" key="6">
    <source>
        <dbReference type="EMBL" id="CCG84095.1"/>
    </source>
</evidence>
<keyword evidence="4" id="KW-0462">Maltose metabolism</keyword>
<protein>
    <recommendedName>
        <fullName evidence="5">Glycosyl hydrolase family 13 catalytic domain-containing protein</fullName>
    </recommendedName>
</protein>
<dbReference type="SMART" id="SM00642">
    <property type="entry name" value="Aamy"/>
    <property type="match status" value="1"/>
</dbReference>
<dbReference type="FunFam" id="3.20.20.80:FF:000064">
    <property type="entry name" value="Oligo-1,6-glucosidase"/>
    <property type="match status" value="1"/>
</dbReference>
<dbReference type="InterPro" id="IPR045857">
    <property type="entry name" value="O16G_dom_2"/>
</dbReference>
<dbReference type="SUPFAM" id="SSF51011">
    <property type="entry name" value="Glycosyl hydrolase domain"/>
    <property type="match status" value="1"/>
</dbReference>
<dbReference type="InterPro" id="IPR013780">
    <property type="entry name" value="Glyco_hydro_b"/>
</dbReference>
<dbReference type="CDD" id="cd11333">
    <property type="entry name" value="AmyAc_SI_OligoGlu_DGase"/>
    <property type="match status" value="1"/>
</dbReference>
<dbReference type="AlphaFoldDB" id="R4XE65"/>
<dbReference type="Proteomes" id="UP000013776">
    <property type="component" value="Unassembled WGS sequence"/>
</dbReference>
<dbReference type="GO" id="GO:0000025">
    <property type="term" value="P:maltose catabolic process"/>
    <property type="evidence" value="ECO:0007669"/>
    <property type="project" value="TreeGrafter"/>
</dbReference>
<evidence type="ECO:0000256" key="4">
    <source>
        <dbReference type="ARBA" id="ARBA00026248"/>
    </source>
</evidence>
<evidence type="ECO:0000256" key="2">
    <source>
        <dbReference type="ARBA" id="ARBA00022801"/>
    </source>
</evidence>
<dbReference type="GO" id="GO:0005987">
    <property type="term" value="P:sucrose catabolic process"/>
    <property type="evidence" value="ECO:0007669"/>
    <property type="project" value="TreeGrafter"/>
</dbReference>
<dbReference type="Gene3D" id="2.60.40.1180">
    <property type="entry name" value="Golgi alpha-mannosidase II"/>
    <property type="match status" value="1"/>
</dbReference>
<proteinExistence type="inferred from homology"/>
<gene>
    <name evidence="6" type="ORF">TAPDE_004492</name>
</gene>
<reference evidence="6 7" key="1">
    <citation type="journal article" date="2013" name="MBio">
        <title>Genome sequencing of the plant pathogen Taphrina deformans, the causal agent of peach leaf curl.</title>
        <authorList>
            <person name="Cisse O.H."/>
            <person name="Almeida J.M.G.C.F."/>
            <person name="Fonseca A."/>
            <person name="Kumar A.A."/>
            <person name="Salojaervi J."/>
            <person name="Overmyer K."/>
            <person name="Hauser P.M."/>
            <person name="Pagni M."/>
        </authorList>
    </citation>
    <scope>NUCLEOTIDE SEQUENCE [LARGE SCALE GENOMIC DNA]</scope>
    <source>
        <strain evidence="7">PYCC 5710 / ATCC 11124 / CBS 356.35 / IMI 108563 / JCM 9778 / NBRC 8474</strain>
    </source>
</reference>
<dbReference type="PANTHER" id="PTHR10357:SF179">
    <property type="entry name" value="NEUTRAL AND BASIC AMINO ACID TRANSPORT PROTEIN RBAT"/>
    <property type="match status" value="1"/>
</dbReference>
<dbReference type="SUPFAM" id="SSF51445">
    <property type="entry name" value="(Trans)glycosidases"/>
    <property type="match status" value="1"/>
</dbReference>
<name>R4XE65_TAPDE</name>
<dbReference type="Gene3D" id="3.90.400.10">
    <property type="entry name" value="Oligo-1,6-glucosidase, Domain 2"/>
    <property type="match status" value="1"/>
</dbReference>
<comment type="caution">
    <text evidence="6">The sequence shown here is derived from an EMBL/GenBank/DDBJ whole genome shotgun (WGS) entry which is preliminary data.</text>
</comment>
<evidence type="ECO:0000256" key="1">
    <source>
        <dbReference type="ARBA" id="ARBA00008061"/>
    </source>
</evidence>
<dbReference type="FunFam" id="3.90.400.10:FF:000004">
    <property type="entry name" value="Oligo-1,6-glucosidase"/>
    <property type="match status" value="1"/>
</dbReference>
<evidence type="ECO:0000256" key="3">
    <source>
        <dbReference type="ARBA" id="ARBA00023295"/>
    </source>
</evidence>
<accession>R4XE65</accession>
<dbReference type="Pfam" id="PF00128">
    <property type="entry name" value="Alpha-amylase"/>
    <property type="match status" value="1"/>
</dbReference>
<dbReference type="GO" id="GO:0004575">
    <property type="term" value="F:sucrose alpha-glucosidase activity"/>
    <property type="evidence" value="ECO:0007669"/>
    <property type="project" value="TreeGrafter"/>
</dbReference>
<dbReference type="EMBL" id="CAHR02000201">
    <property type="protein sequence ID" value="CCG84095.1"/>
    <property type="molecule type" value="Genomic_DNA"/>
</dbReference>
<dbReference type="Gene3D" id="3.20.20.80">
    <property type="entry name" value="Glycosidases"/>
    <property type="match status" value="1"/>
</dbReference>
<dbReference type="GO" id="GO:0033934">
    <property type="term" value="F:glucan 1,4-alpha-maltotriohydrolase activity"/>
    <property type="evidence" value="ECO:0007669"/>
    <property type="project" value="TreeGrafter"/>
</dbReference>
<comment type="similarity">
    <text evidence="1">Belongs to the glycosyl hydrolase 13 family.</text>
</comment>
<dbReference type="GO" id="GO:0004574">
    <property type="term" value="F:oligo-1,6-glucosidase activity"/>
    <property type="evidence" value="ECO:0007669"/>
    <property type="project" value="TreeGrafter"/>
</dbReference>
<dbReference type="eggNOG" id="KOG0471">
    <property type="taxonomic scope" value="Eukaryota"/>
</dbReference>
<dbReference type="InterPro" id="IPR006047">
    <property type="entry name" value="GH13_cat_dom"/>
</dbReference>